<reference evidence="5 6" key="1">
    <citation type="submission" date="2020-10" db="EMBL/GenBank/DDBJ databases">
        <title>Sequencing the genomes of 1000 actinobacteria strains.</title>
        <authorList>
            <person name="Klenk H.-P."/>
        </authorList>
    </citation>
    <scope>NUCLEOTIDE SEQUENCE [LARGE SCALE GENOMIC DNA]</scope>
    <source>
        <strain evidence="5 6">DSM 43748</strain>
    </source>
</reference>
<keyword evidence="6" id="KW-1185">Reference proteome</keyword>
<dbReference type="SUPFAM" id="SSF46785">
    <property type="entry name" value="Winged helix' DNA-binding domain"/>
    <property type="match status" value="1"/>
</dbReference>
<dbReference type="InterPro" id="IPR036390">
    <property type="entry name" value="WH_DNA-bd_sf"/>
</dbReference>
<gene>
    <name evidence="5" type="ORF">H4W81_006239</name>
</gene>
<name>A0ABR9KNX1_9ACTN</name>
<keyword evidence="3" id="KW-0804">Transcription</keyword>
<dbReference type="RefSeq" id="WP_192778029.1">
    <property type="nucleotide sequence ID" value="NZ_BAAASY010000006.1"/>
</dbReference>
<proteinExistence type="predicted"/>
<dbReference type="EMBL" id="JADBEF010000001">
    <property type="protein sequence ID" value="MBE1563460.1"/>
    <property type="molecule type" value="Genomic_DNA"/>
</dbReference>
<dbReference type="InterPro" id="IPR036388">
    <property type="entry name" value="WH-like_DNA-bd_sf"/>
</dbReference>
<evidence type="ECO:0000256" key="3">
    <source>
        <dbReference type="ARBA" id="ARBA00023163"/>
    </source>
</evidence>
<evidence type="ECO:0000313" key="6">
    <source>
        <dbReference type="Proteomes" id="UP000661607"/>
    </source>
</evidence>
<dbReference type="InterPro" id="IPR050679">
    <property type="entry name" value="Bact_HTH_transcr_reg"/>
</dbReference>
<sequence length="258" mass="28958">MPVPKYQQLADRLRKAIEDGRWGPGDQIPTEIELRDSSGFSVNTVREAIRQLVNQELLEKRQGEGTFVRRRPDTFPVLLSDEEGRRAADLPGDAYVSSVLLRGRRPEVGRPHVDVVQARADVAARLDVKVGAKVVTRVQQRFVDGTPWSLQTSYYPMDIADGTDLIRPGDIERGTIRLLEDLGHPQVGYTDELTARMSYTDESAFFGVTGAGVSVQVLWRTAFDPARPIRLTVTVYPADRNRLVYHIGSIPAKYRDRS</sequence>
<dbReference type="SUPFAM" id="SSF64288">
    <property type="entry name" value="Chorismate lyase-like"/>
    <property type="match status" value="1"/>
</dbReference>
<protein>
    <submittedName>
        <fullName evidence="5">GntR family transcriptional regulator</fullName>
    </submittedName>
</protein>
<keyword evidence="1" id="KW-0805">Transcription regulation</keyword>
<dbReference type="Pfam" id="PF07702">
    <property type="entry name" value="UTRA"/>
    <property type="match status" value="1"/>
</dbReference>
<evidence type="ECO:0000256" key="2">
    <source>
        <dbReference type="ARBA" id="ARBA00023125"/>
    </source>
</evidence>
<dbReference type="PANTHER" id="PTHR44846:SF17">
    <property type="entry name" value="GNTR-FAMILY TRANSCRIPTIONAL REGULATOR"/>
    <property type="match status" value="1"/>
</dbReference>
<feature type="domain" description="HTH gntR-type" evidence="4">
    <location>
        <begin position="3"/>
        <end position="71"/>
    </location>
</feature>
<dbReference type="InterPro" id="IPR000524">
    <property type="entry name" value="Tscrpt_reg_HTH_GntR"/>
</dbReference>
<comment type="caution">
    <text evidence="5">The sequence shown here is derived from an EMBL/GenBank/DDBJ whole genome shotgun (WGS) entry which is preliminary data.</text>
</comment>
<evidence type="ECO:0000259" key="4">
    <source>
        <dbReference type="PROSITE" id="PS50949"/>
    </source>
</evidence>
<evidence type="ECO:0000256" key="1">
    <source>
        <dbReference type="ARBA" id="ARBA00023015"/>
    </source>
</evidence>
<dbReference type="Pfam" id="PF00392">
    <property type="entry name" value="GntR"/>
    <property type="match status" value="1"/>
</dbReference>
<accession>A0ABR9KNX1</accession>
<dbReference type="Gene3D" id="1.10.10.10">
    <property type="entry name" value="Winged helix-like DNA-binding domain superfamily/Winged helix DNA-binding domain"/>
    <property type="match status" value="1"/>
</dbReference>
<dbReference type="PROSITE" id="PS50949">
    <property type="entry name" value="HTH_GNTR"/>
    <property type="match status" value="1"/>
</dbReference>
<dbReference type="InterPro" id="IPR028978">
    <property type="entry name" value="Chorismate_lyase_/UTRA_dom_sf"/>
</dbReference>
<dbReference type="Proteomes" id="UP000661607">
    <property type="component" value="Unassembled WGS sequence"/>
</dbReference>
<dbReference type="CDD" id="cd07377">
    <property type="entry name" value="WHTH_GntR"/>
    <property type="match status" value="1"/>
</dbReference>
<dbReference type="SMART" id="SM00866">
    <property type="entry name" value="UTRA"/>
    <property type="match status" value="1"/>
</dbReference>
<dbReference type="InterPro" id="IPR011663">
    <property type="entry name" value="UTRA"/>
</dbReference>
<organism evidence="5 6">
    <name type="scientific">Nonomuraea africana</name>
    <dbReference type="NCBI Taxonomy" id="46171"/>
    <lineage>
        <taxon>Bacteria</taxon>
        <taxon>Bacillati</taxon>
        <taxon>Actinomycetota</taxon>
        <taxon>Actinomycetes</taxon>
        <taxon>Streptosporangiales</taxon>
        <taxon>Streptosporangiaceae</taxon>
        <taxon>Nonomuraea</taxon>
    </lineage>
</organism>
<keyword evidence="2" id="KW-0238">DNA-binding</keyword>
<dbReference type="Gene3D" id="3.40.1410.10">
    <property type="entry name" value="Chorismate lyase-like"/>
    <property type="match status" value="1"/>
</dbReference>
<dbReference type="PANTHER" id="PTHR44846">
    <property type="entry name" value="MANNOSYL-D-GLYCERATE TRANSPORT/METABOLISM SYSTEM REPRESSOR MNGR-RELATED"/>
    <property type="match status" value="1"/>
</dbReference>
<evidence type="ECO:0000313" key="5">
    <source>
        <dbReference type="EMBL" id="MBE1563460.1"/>
    </source>
</evidence>
<dbReference type="SMART" id="SM00345">
    <property type="entry name" value="HTH_GNTR"/>
    <property type="match status" value="1"/>
</dbReference>